<reference evidence="3" key="1">
    <citation type="submission" date="2020-05" db="EMBL/GenBank/DDBJ databases">
        <title>Evolutionary and genomic comparisons of hybrid uninucleate and nonhybrid Rhizoctonia fungi.</title>
        <authorList>
            <person name="Li C."/>
            <person name="Chen X."/>
        </authorList>
    </citation>
    <scope>NUCLEOTIDE SEQUENCE</scope>
    <source>
        <strain evidence="3">AG-1 IA</strain>
    </source>
</reference>
<feature type="region of interest" description="Disordered" evidence="1">
    <location>
        <begin position="372"/>
        <end position="405"/>
    </location>
</feature>
<organism evidence="3 4">
    <name type="scientific">Rhizoctonia solani</name>
    <dbReference type="NCBI Taxonomy" id="456999"/>
    <lineage>
        <taxon>Eukaryota</taxon>
        <taxon>Fungi</taxon>
        <taxon>Dikarya</taxon>
        <taxon>Basidiomycota</taxon>
        <taxon>Agaricomycotina</taxon>
        <taxon>Agaricomycetes</taxon>
        <taxon>Cantharellales</taxon>
        <taxon>Ceratobasidiaceae</taxon>
        <taxon>Rhizoctonia</taxon>
    </lineage>
</organism>
<feature type="compositionally biased region" description="Low complexity" evidence="1">
    <location>
        <begin position="289"/>
        <end position="304"/>
    </location>
</feature>
<dbReference type="GeneID" id="67027071"/>
<gene>
    <name evidence="3" type="ORF">RhiXN_04792</name>
</gene>
<dbReference type="Proteomes" id="UP000650533">
    <property type="component" value="Chromosome 2"/>
</dbReference>
<feature type="chain" id="PRO_5034850328" evidence="2">
    <location>
        <begin position="22"/>
        <end position="497"/>
    </location>
</feature>
<feature type="signal peptide" evidence="2">
    <location>
        <begin position="1"/>
        <end position="21"/>
    </location>
</feature>
<dbReference type="RefSeq" id="XP_043177027.1">
    <property type="nucleotide sequence ID" value="XM_043324608.1"/>
</dbReference>
<dbReference type="AlphaFoldDB" id="A0A8H8NP81"/>
<proteinExistence type="predicted"/>
<dbReference type="EMBL" id="CP059659">
    <property type="protein sequence ID" value="QRW16790.1"/>
    <property type="molecule type" value="Genomic_DNA"/>
</dbReference>
<evidence type="ECO:0000256" key="2">
    <source>
        <dbReference type="SAM" id="SignalP"/>
    </source>
</evidence>
<evidence type="ECO:0000256" key="1">
    <source>
        <dbReference type="SAM" id="MobiDB-lite"/>
    </source>
</evidence>
<keyword evidence="2" id="KW-0732">Signal</keyword>
<evidence type="ECO:0000313" key="3">
    <source>
        <dbReference type="EMBL" id="QRW16790.1"/>
    </source>
</evidence>
<name>A0A8H8NP81_9AGAM</name>
<feature type="compositionally biased region" description="Polar residues" evidence="1">
    <location>
        <begin position="237"/>
        <end position="250"/>
    </location>
</feature>
<accession>A0A8H8NP81</accession>
<feature type="region of interest" description="Disordered" evidence="1">
    <location>
        <begin position="269"/>
        <end position="339"/>
    </location>
</feature>
<evidence type="ECO:0000313" key="4">
    <source>
        <dbReference type="Proteomes" id="UP000650533"/>
    </source>
</evidence>
<dbReference type="KEGG" id="rsx:RhiXN_04792"/>
<sequence>MVRFTISSLVTLVAFAPIISADFLRDGTYRISCDPLRPDNIKADAPGRRFLAINSPNANATFSRYLNESRSPQWEVRKAPTGVEYTITSLSFKDSDLGYPSPAAGGVQVRGDNGTETNLLILSRWNINNATSAAGEVYFFVLPASSRDFYLDCNHGPSNSSPAFLRPNTTVNSVIPLYFKRTGNLPDPGEDQFNSDCKCAVCLWDGQPLMMTTASPPGYSRLFATGLFLSTDVPATESRSTTPTPMSTAPHTPFEPSYIGSATLVVPASSRSRRPKLAALRTHSARTVPATNPPSATTPTSASMPPSPRVLRRRRSSLTLSHNPITAIKSPTRAAHLSGRTHNLVQSLSTHAHPHGSSSIKERRTCSLDALGERSFEGAENTPKSRKRPPIARKPPPTTPLPAPPSVIPALTLNTSFPSPNSLSPALTPSPNVLPVLTPGAIELGLHKFSFGNTLKQPRPTRSPLVSNNGNTVDPSYFDIAIRMSSPVLPENEMDTN</sequence>
<protein>
    <submittedName>
        <fullName evidence="3">Uncharacterized protein</fullName>
    </submittedName>
</protein>
<feature type="compositionally biased region" description="Pro residues" evidence="1">
    <location>
        <begin position="392"/>
        <end position="405"/>
    </location>
</feature>
<feature type="region of interest" description="Disordered" evidence="1">
    <location>
        <begin position="235"/>
        <end position="254"/>
    </location>
</feature>